<dbReference type="PANTHER" id="PTHR11803:SF42">
    <property type="entry name" value="MMF1"/>
    <property type="match status" value="1"/>
</dbReference>
<accession>A0A0F7SP12</accession>
<dbReference type="AlphaFoldDB" id="A0A0F7SP12"/>
<dbReference type="Pfam" id="PF01042">
    <property type="entry name" value="Ribonuc_L-PSP"/>
    <property type="match status" value="3"/>
</dbReference>
<dbReference type="InterPro" id="IPR035959">
    <property type="entry name" value="RutC-like_sf"/>
</dbReference>
<protein>
    <submittedName>
        <fullName evidence="1">Putative translation initiation inhibitor UK114/IBM1</fullName>
    </submittedName>
</protein>
<dbReference type="InterPro" id="IPR006175">
    <property type="entry name" value="YjgF/YER057c/UK114"/>
</dbReference>
<dbReference type="Gene3D" id="3.30.1330.40">
    <property type="entry name" value="RutC-like"/>
    <property type="match status" value="3"/>
</dbReference>
<name>A0A0F7SP12_PHARH</name>
<proteinExistence type="predicted"/>
<dbReference type="EMBL" id="LN483142">
    <property type="protein sequence ID" value="CED83186.1"/>
    <property type="molecule type" value="Genomic_DNA"/>
</dbReference>
<sequence length="400" mass="42500">MPNKISFSTSYAGQAPSFLSSAIAASGLVFVSGSCGVEQGVFVQGDVKDRATVALKRIQSLLQARGLGMEDVVSSTVYLSKYVQDYDSLNEAYLQAFPQDIKPTRTCVGASALPSGTDVEITCIAVEKSHGPIQKITSPELPDTLPFLSPALSIQDLVFVSGQCAEDGGSSAHTVNDRTKSALGNVRVLLKQAGLGLEDVISSTVYLTKYKEDFNMMNQAYIQAFTTGSPFPTRTCIGLERLPGGTDVEITCIAAKRNDGSGQRVRVPINVPSLGAVPPFLSSNILAPKAKLYYLSGTTGVGTDGTVSDRTRAALENIKTRLVEVGLGLSDVVSSTIYLSNYVEDFGAMNKAYTPFFPTDPPSRTCIGIKDLPQGTDVEITCVAALREPHMGKTTQSAKL</sequence>
<dbReference type="SUPFAM" id="SSF55298">
    <property type="entry name" value="YjgF-like"/>
    <property type="match status" value="3"/>
</dbReference>
<organism evidence="1">
    <name type="scientific">Phaffia rhodozyma</name>
    <name type="common">Yeast</name>
    <name type="synonym">Xanthophyllomyces dendrorhous</name>
    <dbReference type="NCBI Taxonomy" id="264483"/>
    <lineage>
        <taxon>Eukaryota</taxon>
        <taxon>Fungi</taxon>
        <taxon>Dikarya</taxon>
        <taxon>Basidiomycota</taxon>
        <taxon>Agaricomycotina</taxon>
        <taxon>Tremellomycetes</taxon>
        <taxon>Cystofilobasidiales</taxon>
        <taxon>Mrakiaceae</taxon>
        <taxon>Phaffia</taxon>
    </lineage>
</organism>
<dbReference type="GO" id="GO:0019239">
    <property type="term" value="F:deaminase activity"/>
    <property type="evidence" value="ECO:0007669"/>
    <property type="project" value="TreeGrafter"/>
</dbReference>
<evidence type="ECO:0000313" key="1">
    <source>
        <dbReference type="EMBL" id="CED83186.1"/>
    </source>
</evidence>
<dbReference type="PROSITE" id="PS51257">
    <property type="entry name" value="PROKAR_LIPOPROTEIN"/>
    <property type="match status" value="1"/>
</dbReference>
<dbReference type="PANTHER" id="PTHR11803">
    <property type="entry name" value="2-IMINOBUTANOATE/2-IMINOPROPANOATE DEAMINASE RIDA"/>
    <property type="match status" value="1"/>
</dbReference>
<reference evidence="1" key="1">
    <citation type="submission" date="2014-08" db="EMBL/GenBank/DDBJ databases">
        <authorList>
            <person name="Sharma Rahul"/>
            <person name="Thines Marco"/>
        </authorList>
    </citation>
    <scope>NUCLEOTIDE SEQUENCE</scope>
</reference>
<dbReference type="CDD" id="cd00448">
    <property type="entry name" value="YjgF_YER057c_UK114_family"/>
    <property type="match status" value="3"/>
</dbReference>
<dbReference type="GO" id="GO:0005829">
    <property type="term" value="C:cytosol"/>
    <property type="evidence" value="ECO:0007669"/>
    <property type="project" value="TreeGrafter"/>
</dbReference>
<dbReference type="GO" id="GO:0005739">
    <property type="term" value="C:mitochondrion"/>
    <property type="evidence" value="ECO:0007669"/>
    <property type="project" value="TreeGrafter"/>
</dbReference>